<feature type="transmembrane region" description="Helical" evidence="1">
    <location>
        <begin position="202"/>
        <end position="221"/>
    </location>
</feature>
<comment type="caution">
    <text evidence="2">The sequence shown here is derived from an EMBL/GenBank/DDBJ whole genome shotgun (WGS) entry which is preliminary data.</text>
</comment>
<gene>
    <name evidence="2" type="ORF">ACFR9U_17975</name>
</gene>
<sequence>MGIAHTDKTPLSKGEIRRLLIAAVGTPLAYLLYQFMLRSVQGYTQLVTLPQLTPTLFLGFLVLGVTGALALLTWNLGFRIAPIAAFGAVLSVPWLYFGPPINLGYSTLPFGTLSLVIGVEGTIRFRERTPEIVTDKTGWIAVGAGLLHFALGFGLQVATRQLFWLDNSFPSVLLMGFIYVVSGIALVVAGALPVILWRRYRLVTPAVATVSWFTWGLYGIWVRWNALPLSEFTGIGWGNFTPHPDYLLKWTGLMIVLLAGVGAELVLREISRFVRN</sequence>
<keyword evidence="1" id="KW-1133">Transmembrane helix</keyword>
<dbReference type="RefSeq" id="WP_247378523.1">
    <property type="nucleotide sequence ID" value="NZ_JALLGV010000005.1"/>
</dbReference>
<keyword evidence="3" id="KW-1185">Reference proteome</keyword>
<feature type="transmembrane region" description="Helical" evidence="1">
    <location>
        <begin position="56"/>
        <end position="73"/>
    </location>
</feature>
<dbReference type="AlphaFoldDB" id="A0ABD6CG83"/>
<evidence type="ECO:0000313" key="2">
    <source>
        <dbReference type="EMBL" id="MFD1588869.1"/>
    </source>
</evidence>
<keyword evidence="1" id="KW-0472">Membrane</keyword>
<protein>
    <submittedName>
        <fullName evidence="2">Uncharacterized protein</fullName>
    </submittedName>
</protein>
<dbReference type="EMBL" id="JBHUDJ010000014">
    <property type="protein sequence ID" value="MFD1588869.1"/>
    <property type="molecule type" value="Genomic_DNA"/>
</dbReference>
<feature type="transmembrane region" description="Helical" evidence="1">
    <location>
        <begin position="103"/>
        <end position="125"/>
    </location>
</feature>
<name>A0ABD6CG83_9EURY</name>
<dbReference type="Proteomes" id="UP001597119">
    <property type="component" value="Unassembled WGS sequence"/>
</dbReference>
<feature type="transmembrane region" description="Helical" evidence="1">
    <location>
        <begin position="247"/>
        <end position="267"/>
    </location>
</feature>
<organism evidence="2 3">
    <name type="scientific">Halorientalis brevis</name>
    <dbReference type="NCBI Taxonomy" id="1126241"/>
    <lineage>
        <taxon>Archaea</taxon>
        <taxon>Methanobacteriati</taxon>
        <taxon>Methanobacteriota</taxon>
        <taxon>Stenosarchaea group</taxon>
        <taxon>Halobacteria</taxon>
        <taxon>Halobacteriales</taxon>
        <taxon>Haloarculaceae</taxon>
        <taxon>Halorientalis</taxon>
    </lineage>
</organism>
<feature type="transmembrane region" description="Helical" evidence="1">
    <location>
        <begin position="171"/>
        <end position="195"/>
    </location>
</feature>
<evidence type="ECO:0000256" key="1">
    <source>
        <dbReference type="SAM" id="Phobius"/>
    </source>
</evidence>
<feature type="transmembrane region" description="Helical" evidence="1">
    <location>
        <begin position="80"/>
        <end position="97"/>
    </location>
</feature>
<proteinExistence type="predicted"/>
<feature type="transmembrane region" description="Helical" evidence="1">
    <location>
        <begin position="19"/>
        <end position="36"/>
    </location>
</feature>
<reference evidence="2 3" key="1">
    <citation type="journal article" date="2019" name="Int. J. Syst. Evol. Microbiol.">
        <title>The Global Catalogue of Microorganisms (GCM) 10K type strain sequencing project: providing services to taxonomists for standard genome sequencing and annotation.</title>
        <authorList>
            <consortium name="The Broad Institute Genomics Platform"/>
            <consortium name="The Broad Institute Genome Sequencing Center for Infectious Disease"/>
            <person name="Wu L."/>
            <person name="Ma J."/>
        </authorList>
    </citation>
    <scope>NUCLEOTIDE SEQUENCE [LARGE SCALE GENOMIC DNA]</scope>
    <source>
        <strain evidence="2 3">CGMCC 1.12125</strain>
    </source>
</reference>
<accession>A0ABD6CG83</accession>
<feature type="transmembrane region" description="Helical" evidence="1">
    <location>
        <begin position="137"/>
        <end position="159"/>
    </location>
</feature>
<keyword evidence="1" id="KW-0812">Transmembrane</keyword>
<evidence type="ECO:0000313" key="3">
    <source>
        <dbReference type="Proteomes" id="UP001597119"/>
    </source>
</evidence>